<proteinExistence type="predicted"/>
<protein>
    <recommendedName>
        <fullName evidence="5">Guanine nucleotide-binding protein subunit beta-like protein 1</fullName>
    </recommendedName>
</protein>
<dbReference type="SMART" id="SM00320">
    <property type="entry name" value="WD40"/>
    <property type="match status" value="4"/>
</dbReference>
<dbReference type="Pfam" id="PF00400">
    <property type="entry name" value="WD40"/>
    <property type="match status" value="3"/>
</dbReference>
<organism evidence="3 4">
    <name type="scientific">Stomoxys calcitrans</name>
    <name type="common">Stable fly</name>
    <name type="synonym">Conops calcitrans</name>
    <dbReference type="NCBI Taxonomy" id="35570"/>
    <lineage>
        <taxon>Eukaryota</taxon>
        <taxon>Metazoa</taxon>
        <taxon>Ecdysozoa</taxon>
        <taxon>Arthropoda</taxon>
        <taxon>Hexapoda</taxon>
        <taxon>Insecta</taxon>
        <taxon>Pterygota</taxon>
        <taxon>Neoptera</taxon>
        <taxon>Endopterygota</taxon>
        <taxon>Diptera</taxon>
        <taxon>Brachycera</taxon>
        <taxon>Muscomorpha</taxon>
        <taxon>Muscoidea</taxon>
        <taxon>Muscidae</taxon>
        <taxon>Stomoxys</taxon>
    </lineage>
</organism>
<dbReference type="EnsemblMetazoa" id="SCAU007167-RA">
    <property type="protein sequence ID" value="SCAU007167-PA"/>
    <property type="gene ID" value="SCAU007167"/>
</dbReference>
<dbReference type="AlphaFoldDB" id="A0A1I8PDY9"/>
<dbReference type="InterPro" id="IPR036322">
    <property type="entry name" value="WD40_repeat_dom_sf"/>
</dbReference>
<dbReference type="Proteomes" id="UP000095300">
    <property type="component" value="Unassembled WGS sequence"/>
</dbReference>
<dbReference type="OrthoDB" id="7668193at2759"/>
<dbReference type="SUPFAM" id="SSF50978">
    <property type="entry name" value="WD40 repeat-like"/>
    <property type="match status" value="1"/>
</dbReference>
<dbReference type="VEuPathDB" id="VectorBase:SCAU007167"/>
<keyword evidence="2" id="KW-0677">Repeat</keyword>
<dbReference type="STRING" id="35570.A0A1I8PDY9"/>
<keyword evidence="4" id="KW-1185">Reference proteome</keyword>
<dbReference type="PANTHER" id="PTHR19854:SF1">
    <property type="entry name" value="GUANINE NUCLEOTIDE-BINDING PROTEIN SUBUNIT BETA-LIKE PROTEIN 1"/>
    <property type="match status" value="1"/>
</dbReference>
<dbReference type="PANTHER" id="PTHR19854">
    <property type="entry name" value="TRANSDUCIN BETA-LIKE 3"/>
    <property type="match status" value="1"/>
</dbReference>
<keyword evidence="1" id="KW-0853">WD repeat</keyword>
<evidence type="ECO:0000313" key="3">
    <source>
        <dbReference type="EnsemblMetazoa" id="SCAU007167-PA"/>
    </source>
</evidence>
<evidence type="ECO:0000313" key="4">
    <source>
        <dbReference type="Proteomes" id="UP000095300"/>
    </source>
</evidence>
<dbReference type="InterPro" id="IPR015943">
    <property type="entry name" value="WD40/YVTN_repeat-like_dom_sf"/>
</dbReference>
<name>A0A1I8PDY9_STOCA</name>
<dbReference type="Gene3D" id="2.130.10.10">
    <property type="entry name" value="YVTN repeat-like/Quinoprotein amine dehydrogenase"/>
    <property type="match status" value="2"/>
</dbReference>
<dbReference type="KEGG" id="scac:106082158"/>
<sequence length="323" mass="35856">MAVLPPDPVFTLRCAEMGPVNSLCFHQNERLLAGTTKGKIFLWDLQTNRSSLHFEIGQEPITALHHTDDMLISQEKGGTITLWSMTNTGYKREVVIPANYVGYCRSVLYSNASSNDDHMLFYPCDENSIGVLHTNDAENSAQMLIPDDAQLPKLGTVNCFKPFEHASQLFCLAGYESGHFVTWDLSSGMIVDIAQVEADPMAVDYDALTNRGVIGGPGDKVTTFSFQRQSMKFQRSSDIALKNSGLNCIRIRNDQKVFCSGGWDGRVRIFSWKSLRPLAVLTEHKSGAIMDIAYSTGPVLQWKAPIMAVAGMDSQISLWNLYN</sequence>
<evidence type="ECO:0000256" key="1">
    <source>
        <dbReference type="ARBA" id="ARBA00022574"/>
    </source>
</evidence>
<evidence type="ECO:0000256" key="2">
    <source>
        <dbReference type="ARBA" id="ARBA00022737"/>
    </source>
</evidence>
<accession>A0A1I8PDY9</accession>
<evidence type="ECO:0008006" key="5">
    <source>
        <dbReference type="Google" id="ProtNLM"/>
    </source>
</evidence>
<gene>
    <name evidence="3" type="primary">106082158</name>
</gene>
<dbReference type="InterPro" id="IPR001680">
    <property type="entry name" value="WD40_rpt"/>
</dbReference>
<reference evidence="3" key="1">
    <citation type="submission" date="2020-05" db="UniProtKB">
        <authorList>
            <consortium name="EnsemblMetazoa"/>
        </authorList>
    </citation>
    <scope>IDENTIFICATION</scope>
    <source>
        <strain evidence="3">USDA</strain>
    </source>
</reference>